<name>A0AAV6XZU9_9LAMI</name>
<comment type="caution">
    <text evidence="1">The sequence shown here is derived from an EMBL/GenBank/DDBJ whole genome shotgun (WGS) entry which is preliminary data.</text>
</comment>
<proteinExistence type="predicted"/>
<dbReference type="AlphaFoldDB" id="A0AAV6XZU9"/>
<sequence>MEGRRSPSEKWFFVDVRRRSVRRRNWWCEMRHLEPLEVMLDSMKMGAEIFEFCSRSRFEAVYIYIYIK</sequence>
<evidence type="ECO:0000313" key="2">
    <source>
        <dbReference type="Proteomes" id="UP000826271"/>
    </source>
</evidence>
<keyword evidence="2" id="KW-1185">Reference proteome</keyword>
<dbReference type="EMBL" id="WHWC01000003">
    <property type="protein sequence ID" value="KAG8385954.1"/>
    <property type="molecule type" value="Genomic_DNA"/>
</dbReference>
<dbReference type="Proteomes" id="UP000826271">
    <property type="component" value="Unassembled WGS sequence"/>
</dbReference>
<evidence type="ECO:0008006" key="3">
    <source>
        <dbReference type="Google" id="ProtNLM"/>
    </source>
</evidence>
<organism evidence="1 2">
    <name type="scientific">Buddleja alternifolia</name>
    <dbReference type="NCBI Taxonomy" id="168488"/>
    <lineage>
        <taxon>Eukaryota</taxon>
        <taxon>Viridiplantae</taxon>
        <taxon>Streptophyta</taxon>
        <taxon>Embryophyta</taxon>
        <taxon>Tracheophyta</taxon>
        <taxon>Spermatophyta</taxon>
        <taxon>Magnoliopsida</taxon>
        <taxon>eudicotyledons</taxon>
        <taxon>Gunneridae</taxon>
        <taxon>Pentapetalae</taxon>
        <taxon>asterids</taxon>
        <taxon>lamiids</taxon>
        <taxon>Lamiales</taxon>
        <taxon>Scrophulariaceae</taxon>
        <taxon>Buddlejeae</taxon>
        <taxon>Buddleja</taxon>
    </lineage>
</organism>
<evidence type="ECO:0000313" key="1">
    <source>
        <dbReference type="EMBL" id="KAG8385954.1"/>
    </source>
</evidence>
<reference evidence="1" key="1">
    <citation type="submission" date="2019-10" db="EMBL/GenBank/DDBJ databases">
        <authorList>
            <person name="Zhang R."/>
            <person name="Pan Y."/>
            <person name="Wang J."/>
            <person name="Ma R."/>
            <person name="Yu S."/>
        </authorList>
    </citation>
    <scope>NUCLEOTIDE SEQUENCE</scope>
    <source>
        <strain evidence="1">LA-IB0</strain>
        <tissue evidence="1">Leaf</tissue>
    </source>
</reference>
<accession>A0AAV6XZU9</accession>
<gene>
    <name evidence="1" type="ORF">BUALT_Bualt03G0098900</name>
</gene>
<protein>
    <recommendedName>
        <fullName evidence="3">Ribosomal protein L16</fullName>
    </recommendedName>
</protein>